<dbReference type="PANTHER" id="PTHR33099">
    <property type="entry name" value="FE2OG DIOXYGENASE DOMAIN-CONTAINING PROTEIN"/>
    <property type="match status" value="1"/>
</dbReference>
<evidence type="ECO:0000256" key="1">
    <source>
        <dbReference type="SAM" id="MobiDB-lite"/>
    </source>
</evidence>
<reference evidence="3" key="1">
    <citation type="submission" date="2015-09" db="EMBL/GenBank/DDBJ databases">
        <authorList>
            <consortium name="Pathogen Informatics"/>
        </authorList>
    </citation>
    <scope>NUCLEOTIDE SEQUENCE [LARGE SCALE GENOMIC DNA]</scope>
    <source>
        <strain evidence="3">Lake Konstanz</strain>
    </source>
</reference>
<sequence length="310" mass="33586">MPRELMKYVKKWIRTMWSGSAHVDEPHDPVTLTAVVAPSAIIDNVDHVEGDLISLVEHEAPFDANGSSIEETVMFRHCAVTPSLQKLMKEVDRPMWSGSIPVPVTLKTVGASSAVIDNVEDLISMCEQARCGVNGKCVTDLTVRNTLRVAADRVSVEWPAITQAVEDCAAHLGLGSGVTAQLHDVLVYRPGDFFKRHVDSIKHPHHRATMVLDTGLPAAPFVGGVLHVGDKPWVSSGAGSYAAWHTNAEHHVTELVSGHRVVAMYNLLHAEPVLPEPVSAAKKVTPDEEVAPKIEDKDGASGAHEQEVKK</sequence>
<feature type="region of interest" description="Disordered" evidence="1">
    <location>
        <begin position="276"/>
        <end position="310"/>
    </location>
</feature>
<dbReference type="Gene3D" id="2.60.120.620">
    <property type="entry name" value="q2cbj1_9rhob like domain"/>
    <property type="match status" value="1"/>
</dbReference>
<protein>
    <recommendedName>
        <fullName evidence="4">Prolyl 4-hydroxylase alpha subunit domain-containing protein</fullName>
    </recommendedName>
</protein>
<keyword evidence="3" id="KW-1185">Reference proteome</keyword>
<gene>
    <name evidence="2" type="ORF">BSAL_51580</name>
</gene>
<proteinExistence type="predicted"/>
<dbReference type="PANTHER" id="PTHR33099:SF7">
    <property type="entry name" value="MYND-TYPE DOMAIN-CONTAINING PROTEIN"/>
    <property type="match status" value="1"/>
</dbReference>
<name>A0A0S4IKR7_BODSA</name>
<accession>A0A0S4IKR7</accession>
<evidence type="ECO:0000313" key="2">
    <source>
        <dbReference type="EMBL" id="CUE68078.1"/>
    </source>
</evidence>
<organism evidence="2 3">
    <name type="scientific">Bodo saltans</name>
    <name type="common">Flagellated protozoan</name>
    <dbReference type="NCBI Taxonomy" id="75058"/>
    <lineage>
        <taxon>Eukaryota</taxon>
        <taxon>Discoba</taxon>
        <taxon>Euglenozoa</taxon>
        <taxon>Kinetoplastea</taxon>
        <taxon>Metakinetoplastina</taxon>
        <taxon>Eubodonida</taxon>
        <taxon>Bodonidae</taxon>
        <taxon>Bodo</taxon>
    </lineage>
</organism>
<dbReference type="Proteomes" id="UP000051952">
    <property type="component" value="Unassembled WGS sequence"/>
</dbReference>
<feature type="compositionally biased region" description="Basic and acidic residues" evidence="1">
    <location>
        <begin position="284"/>
        <end position="310"/>
    </location>
</feature>
<dbReference type="OrthoDB" id="27483at2759"/>
<dbReference type="EMBL" id="CYKH01000064">
    <property type="protein sequence ID" value="CUE68078.1"/>
    <property type="molecule type" value="Genomic_DNA"/>
</dbReference>
<evidence type="ECO:0000313" key="3">
    <source>
        <dbReference type="Proteomes" id="UP000051952"/>
    </source>
</evidence>
<dbReference type="AlphaFoldDB" id="A0A0S4IKR7"/>
<evidence type="ECO:0008006" key="4">
    <source>
        <dbReference type="Google" id="ProtNLM"/>
    </source>
</evidence>
<dbReference type="VEuPathDB" id="TriTrypDB:BSAL_51580"/>